<feature type="domain" description="Luciferase-like" evidence="3">
    <location>
        <begin position="1"/>
        <end position="293"/>
    </location>
</feature>
<dbReference type="Proteomes" id="UP000720124">
    <property type="component" value="Unassembled WGS sequence"/>
</dbReference>
<protein>
    <submittedName>
        <fullName evidence="4">LLM class flavin-dependent oxidoreductase</fullName>
    </submittedName>
</protein>
<dbReference type="PANTHER" id="PTHR30137">
    <property type="entry name" value="LUCIFERASE-LIKE MONOOXYGENASE"/>
    <property type="match status" value="1"/>
</dbReference>
<sequence length="340" mass="37765">MEVGIFSVGEVTADPSTWKAQTEHEKIQAMVKIAVHADEAGLDVFAIGEHHNPPFVPSSPTTILGYIAGQTKQITLSTSTTLITTNDPVKIAEDFATLQQLSAGRVDLMLGRGNTPAVYSWFGKNLEDAVALTVENYGLLHRLWREDRVDWEGKFRTPLRGFMSTPRPFEAKPPLVWHGSVSNPDVAEIAAYYGDGFFTNNLFGPVEHFGQLVKLYRERFAHYGHGTAEEAIVGAGGQIFMRPNSQDALAQYRPFFANSRIYRGAGLEQVMNNTSLAVGSPQQVIDKILTFREHFGNYRRQLFTLEMGGVPLKTVLEQIDLLAERVAPVLRRAMSKSQLV</sequence>
<dbReference type="Gene3D" id="3.20.20.30">
    <property type="entry name" value="Luciferase-like domain"/>
    <property type="match status" value="1"/>
</dbReference>
<accession>A0ABS7LM58</accession>
<dbReference type="InterPro" id="IPR036661">
    <property type="entry name" value="Luciferase-like_sf"/>
</dbReference>
<keyword evidence="1" id="KW-0560">Oxidoreductase</keyword>
<evidence type="ECO:0000256" key="2">
    <source>
        <dbReference type="ARBA" id="ARBA00023033"/>
    </source>
</evidence>
<dbReference type="EMBL" id="JABTXI010000008">
    <property type="protein sequence ID" value="MBY3592348.1"/>
    <property type="molecule type" value="Genomic_DNA"/>
</dbReference>
<dbReference type="RefSeq" id="WP_222012422.1">
    <property type="nucleotide sequence ID" value="NZ_JABTXI010000008.1"/>
</dbReference>
<evidence type="ECO:0000256" key="1">
    <source>
        <dbReference type="ARBA" id="ARBA00023002"/>
    </source>
</evidence>
<organism evidence="4 5">
    <name type="scientific">Rhizobium bangladeshense</name>
    <dbReference type="NCBI Taxonomy" id="1138189"/>
    <lineage>
        <taxon>Bacteria</taxon>
        <taxon>Pseudomonadati</taxon>
        <taxon>Pseudomonadota</taxon>
        <taxon>Alphaproteobacteria</taxon>
        <taxon>Hyphomicrobiales</taxon>
        <taxon>Rhizobiaceae</taxon>
        <taxon>Rhizobium/Agrobacterium group</taxon>
        <taxon>Rhizobium</taxon>
    </lineage>
</organism>
<dbReference type="CDD" id="cd01097">
    <property type="entry name" value="Tetrahydromethanopterin_reductase"/>
    <property type="match status" value="1"/>
</dbReference>
<dbReference type="Pfam" id="PF00296">
    <property type="entry name" value="Bac_luciferase"/>
    <property type="match status" value="1"/>
</dbReference>
<comment type="caution">
    <text evidence="4">The sequence shown here is derived from an EMBL/GenBank/DDBJ whole genome shotgun (WGS) entry which is preliminary data.</text>
</comment>
<proteinExistence type="predicted"/>
<dbReference type="NCBIfam" id="TIGR04036">
    <property type="entry name" value="LLM_CE1758_fam"/>
    <property type="match status" value="1"/>
</dbReference>
<keyword evidence="5" id="KW-1185">Reference proteome</keyword>
<dbReference type="InterPro" id="IPR011251">
    <property type="entry name" value="Luciferase-like_dom"/>
</dbReference>
<evidence type="ECO:0000313" key="4">
    <source>
        <dbReference type="EMBL" id="MBY3592348.1"/>
    </source>
</evidence>
<evidence type="ECO:0000313" key="5">
    <source>
        <dbReference type="Proteomes" id="UP000720124"/>
    </source>
</evidence>
<dbReference type="SUPFAM" id="SSF51679">
    <property type="entry name" value="Bacterial luciferase-like"/>
    <property type="match status" value="1"/>
</dbReference>
<dbReference type="PANTHER" id="PTHR30137:SF8">
    <property type="entry name" value="BLR5498 PROTEIN"/>
    <property type="match status" value="1"/>
</dbReference>
<dbReference type="InterPro" id="IPR050766">
    <property type="entry name" value="Bact_Lucif_Oxidored"/>
</dbReference>
<name>A0ABS7LM58_9HYPH</name>
<reference evidence="4 5" key="1">
    <citation type="submission" date="2020-06" db="EMBL/GenBank/DDBJ databases">
        <title>Global-level population genomics: horizontal gene transfer, symbiosis and evolution in Rhizobia.</title>
        <authorList>
            <person name="Gai Y."/>
        </authorList>
    </citation>
    <scope>NUCLEOTIDE SEQUENCE [LARGE SCALE GENOMIC DNA]</scope>
    <source>
        <strain evidence="4 5">PLR6_1b</strain>
    </source>
</reference>
<gene>
    <name evidence="4" type="ORF">HJA87_21075</name>
</gene>
<keyword evidence="2" id="KW-0503">Monooxygenase</keyword>
<evidence type="ECO:0000259" key="3">
    <source>
        <dbReference type="Pfam" id="PF00296"/>
    </source>
</evidence>
<dbReference type="InterPro" id="IPR023934">
    <property type="entry name" value="LLM_FMN-dep_put"/>
</dbReference>